<dbReference type="CDD" id="cd00462">
    <property type="entry name" value="PTH"/>
    <property type="match status" value="1"/>
</dbReference>
<dbReference type="InterPro" id="IPR036416">
    <property type="entry name" value="Pept_tRNA_hydro_sf"/>
</dbReference>
<accession>A0A932YYR1</accession>
<name>A0A932YYR1_9BACT</name>
<dbReference type="EC" id="3.1.1.29" evidence="4"/>
<evidence type="ECO:0000313" key="5">
    <source>
        <dbReference type="Proteomes" id="UP000756703"/>
    </source>
</evidence>
<dbReference type="PANTHER" id="PTHR17224:SF1">
    <property type="entry name" value="PEPTIDYL-TRNA HYDROLASE"/>
    <property type="match status" value="1"/>
</dbReference>
<dbReference type="EMBL" id="JACQMI010000010">
    <property type="protein sequence ID" value="MBI4132726.1"/>
    <property type="molecule type" value="Genomic_DNA"/>
</dbReference>
<keyword evidence="2 4" id="KW-0378">Hydrolase</keyword>
<dbReference type="AlphaFoldDB" id="A0A932YYR1"/>
<dbReference type="Proteomes" id="UP000756703">
    <property type="component" value="Unassembled WGS sequence"/>
</dbReference>
<dbReference type="Pfam" id="PF01195">
    <property type="entry name" value="Pept_tRNA_hydro"/>
    <property type="match status" value="1"/>
</dbReference>
<dbReference type="GO" id="GO:0000049">
    <property type="term" value="F:tRNA binding"/>
    <property type="evidence" value="ECO:0007669"/>
    <property type="project" value="UniProtKB-KW"/>
</dbReference>
<sequence length="187" mass="20831">MHLIIGLGNPGEKFRGTRHNIGREIVIAAQKHFGLPEFTQKPVLHSLISEGRIGKEKVTLLLPETFVNKSGTAVAPAMRAGKIKLRNLILIHDDVDMLLGRTKLSYARNSGGHKGVESVMRAVKTKNFWRMRVGVQKKRRVPGEDLVLQKFKGDEISIVKKITKKSLTAIEAVARADSERAMNEYNA</sequence>
<dbReference type="GO" id="GO:0004045">
    <property type="term" value="F:peptidyl-tRNA hydrolase activity"/>
    <property type="evidence" value="ECO:0007669"/>
    <property type="project" value="UniProtKB-EC"/>
</dbReference>
<gene>
    <name evidence="4" type="ORF">HY473_01330</name>
</gene>
<dbReference type="NCBIfam" id="TIGR00447">
    <property type="entry name" value="pth"/>
    <property type="match status" value="1"/>
</dbReference>
<dbReference type="InterPro" id="IPR001328">
    <property type="entry name" value="Pept_tRNA_hydro"/>
</dbReference>
<dbReference type="Gene3D" id="3.40.50.1470">
    <property type="entry name" value="Peptidyl-tRNA hydrolase"/>
    <property type="match status" value="1"/>
</dbReference>
<comment type="caution">
    <text evidence="4">The sequence shown here is derived from an EMBL/GenBank/DDBJ whole genome shotgun (WGS) entry which is preliminary data.</text>
</comment>
<evidence type="ECO:0000256" key="2">
    <source>
        <dbReference type="ARBA" id="ARBA00022801"/>
    </source>
</evidence>
<keyword evidence="3" id="KW-0694">RNA-binding</keyword>
<organism evidence="4 5">
    <name type="scientific">Candidatus Sungiibacteriota bacterium</name>
    <dbReference type="NCBI Taxonomy" id="2750080"/>
    <lineage>
        <taxon>Bacteria</taxon>
        <taxon>Candidatus Sungiibacteriota</taxon>
    </lineage>
</organism>
<reference evidence="4" key="1">
    <citation type="submission" date="2020-07" db="EMBL/GenBank/DDBJ databases">
        <title>Huge and variable diversity of episymbiotic CPR bacteria and DPANN archaea in groundwater ecosystems.</title>
        <authorList>
            <person name="He C.Y."/>
            <person name="Keren R."/>
            <person name="Whittaker M."/>
            <person name="Farag I.F."/>
            <person name="Doudna J."/>
            <person name="Cate J.H.D."/>
            <person name="Banfield J.F."/>
        </authorList>
    </citation>
    <scope>NUCLEOTIDE SEQUENCE</scope>
    <source>
        <strain evidence="4">NC_groundwater_1225_Ag_S-0.1um_56_177</strain>
    </source>
</reference>
<proteinExistence type="predicted"/>
<dbReference type="SUPFAM" id="SSF53178">
    <property type="entry name" value="Peptidyl-tRNA hydrolase-like"/>
    <property type="match status" value="1"/>
</dbReference>
<keyword evidence="1" id="KW-0820">tRNA-binding</keyword>
<dbReference type="PANTHER" id="PTHR17224">
    <property type="entry name" value="PEPTIDYL-TRNA HYDROLASE"/>
    <property type="match status" value="1"/>
</dbReference>
<evidence type="ECO:0000256" key="3">
    <source>
        <dbReference type="ARBA" id="ARBA00022884"/>
    </source>
</evidence>
<protein>
    <submittedName>
        <fullName evidence="4">Aminoacyl-tRNA hydrolase</fullName>
        <ecNumber evidence="4">3.1.1.29</ecNumber>
    </submittedName>
</protein>
<evidence type="ECO:0000313" key="4">
    <source>
        <dbReference type="EMBL" id="MBI4132726.1"/>
    </source>
</evidence>
<evidence type="ECO:0000256" key="1">
    <source>
        <dbReference type="ARBA" id="ARBA00022555"/>
    </source>
</evidence>